<dbReference type="PROSITE" id="PS50817">
    <property type="entry name" value="INTEIN_N_TER"/>
    <property type="match status" value="1"/>
</dbReference>
<evidence type="ECO:0000313" key="2">
    <source>
        <dbReference type="EMBL" id="RDW14562.1"/>
    </source>
</evidence>
<dbReference type="InterPro" id="IPR028992">
    <property type="entry name" value="Hedgehog/Intein_dom"/>
</dbReference>
<evidence type="ECO:0000313" key="3">
    <source>
        <dbReference type="Proteomes" id="UP000256679"/>
    </source>
</evidence>
<keyword evidence="2" id="KW-0808">Transferase</keyword>
<dbReference type="SUPFAM" id="SSF51294">
    <property type="entry name" value="Hedgehog/intein (Hint) domain"/>
    <property type="match status" value="1"/>
</dbReference>
<dbReference type="Pfam" id="PF13403">
    <property type="entry name" value="Hint_2"/>
    <property type="match status" value="1"/>
</dbReference>
<organism evidence="2 3">
    <name type="scientific">Paracoccus thiocyanatus</name>
    <dbReference type="NCBI Taxonomy" id="34006"/>
    <lineage>
        <taxon>Bacteria</taxon>
        <taxon>Pseudomonadati</taxon>
        <taxon>Pseudomonadota</taxon>
        <taxon>Alphaproteobacteria</taxon>
        <taxon>Rhodobacterales</taxon>
        <taxon>Paracoccaceae</taxon>
        <taxon>Paracoccus</taxon>
    </lineage>
</organism>
<dbReference type="GO" id="GO:0016539">
    <property type="term" value="P:intein-mediated protein splicing"/>
    <property type="evidence" value="ECO:0007669"/>
    <property type="project" value="InterPro"/>
</dbReference>
<dbReference type="Pfam" id="PF17963">
    <property type="entry name" value="Big_9"/>
    <property type="match status" value="1"/>
</dbReference>
<evidence type="ECO:0000259" key="1">
    <source>
        <dbReference type="Pfam" id="PF13403"/>
    </source>
</evidence>
<proteinExistence type="predicted"/>
<accession>A0A3D8PFZ7</accession>
<gene>
    <name evidence="2" type="ORF">DIE28_02150</name>
</gene>
<dbReference type="InterPro" id="IPR036844">
    <property type="entry name" value="Hint_dom_sf"/>
</dbReference>
<dbReference type="RefSeq" id="WP_115754482.1">
    <property type="nucleotide sequence ID" value="NZ_QFCQ01000006.1"/>
</dbReference>
<dbReference type="EMBL" id="QFCQ01000006">
    <property type="protein sequence ID" value="RDW14562.1"/>
    <property type="molecule type" value="Genomic_DNA"/>
</dbReference>
<reference evidence="2 3" key="1">
    <citation type="submission" date="2018-05" db="EMBL/GenBank/DDBJ databases">
        <title>Whole genome sequencing of Paracoccus thiocyanatus SST.</title>
        <authorList>
            <person name="Ghosh W."/>
            <person name="Rameez M.J."/>
            <person name="Roy C."/>
        </authorList>
    </citation>
    <scope>NUCLEOTIDE SEQUENCE [LARGE SCALE GENOMIC DNA]</scope>
    <source>
        <strain evidence="2 3">SST</strain>
    </source>
</reference>
<dbReference type="Proteomes" id="UP000256679">
    <property type="component" value="Unassembled WGS sequence"/>
</dbReference>
<dbReference type="NCBIfam" id="NF038133">
    <property type="entry name" value="choice_anch_L"/>
    <property type="match status" value="1"/>
</dbReference>
<dbReference type="Gene3D" id="2.170.16.10">
    <property type="entry name" value="Hedgehog/Intein (Hint) domain"/>
    <property type="match status" value="1"/>
</dbReference>
<dbReference type="InterPro" id="IPR049804">
    <property type="entry name" value="Choice_anch_L"/>
</dbReference>
<protein>
    <submittedName>
        <fullName evidence="2">2,3,4,5-tetrahydropyridine-2,6-carboxylate N-succinyltransferase</fullName>
    </submittedName>
</protein>
<keyword evidence="3" id="KW-1185">Reference proteome</keyword>
<feature type="domain" description="Hedgehog/Intein (Hint)" evidence="1">
    <location>
        <begin position="346"/>
        <end position="492"/>
    </location>
</feature>
<sequence length="547" mass="57078">MTMVQATKLPVDTSVDAMQLAEEMFGRGVTLVSATYTGNPSSKGIYSNGEAVSPGVVPADGGIILSTGRADAFTNASGEANQAGGTGSNMSGAGHAWLDDIAGVGTRDAAIIQATFIPEGSTLTMQLVFSSEEYPEYANAGFNDAVGIFVNGVRAELTIGSGDISIDNITQGGTNQAGNPITPSNENLYVDNTGDQYNTEMDGFTVTLTLKAPVTPGIENTIWIGIADAGDSAYDSNLLIAADSVQTEVIANDDNDEMERNSSLTLDVLGNDTAGQGATLVITQINGQDVVAGDSVTLLSGTTVTLNADGTLTFASAASLGVETISYKIDDGTGTTDVGFVNVGVTCFARGTMILTEAGETAIEALKAGDLVMTRDKGLQPLRWIGSTVVTAGRMAEQPQLRPIRIKAHALGNAMPVRDLLVSPQHRVLVRSMIAQRMFGAAEVLVASKQLLALDGIEIAHEIAEVEYFHLLFEDHEVVVSNGAETESLFTGAQALRAIGPAAQREILSLFPELADGQPVPARTIVAGRTGRRLAMRHASNGKLLVN</sequence>
<dbReference type="AlphaFoldDB" id="A0A3D8PFZ7"/>
<name>A0A3D8PFZ7_9RHOB</name>
<dbReference type="InterPro" id="IPR006141">
    <property type="entry name" value="Intein_N"/>
</dbReference>
<dbReference type="GO" id="GO:0016740">
    <property type="term" value="F:transferase activity"/>
    <property type="evidence" value="ECO:0007669"/>
    <property type="project" value="UniProtKB-KW"/>
</dbReference>
<comment type="caution">
    <text evidence="2">The sequence shown here is derived from an EMBL/GenBank/DDBJ whole genome shotgun (WGS) entry which is preliminary data.</text>
</comment>